<dbReference type="GO" id="GO:0005737">
    <property type="term" value="C:cytoplasm"/>
    <property type="evidence" value="ECO:0007669"/>
    <property type="project" value="TreeGrafter"/>
</dbReference>
<dbReference type="CDD" id="cd22363">
    <property type="entry name" value="tRNA-intron_lyase_C"/>
    <property type="match status" value="1"/>
</dbReference>
<evidence type="ECO:0000256" key="5">
    <source>
        <dbReference type="SAM" id="MobiDB-lite"/>
    </source>
</evidence>
<dbReference type="GO" id="GO:0000214">
    <property type="term" value="C:tRNA-intron endonuclease complex"/>
    <property type="evidence" value="ECO:0007669"/>
    <property type="project" value="UniProtKB-UniRule"/>
</dbReference>
<keyword evidence="8" id="KW-1185">Reference proteome</keyword>
<dbReference type="PANTHER" id="PTHR21227">
    <property type="entry name" value="TRNA-SPLICING ENDONUCLEASE SUBUNIT SEN2"/>
    <property type="match status" value="1"/>
</dbReference>
<dbReference type="InterPro" id="IPR006677">
    <property type="entry name" value="tRNA_intron_Endonuc_cat-like"/>
</dbReference>
<evidence type="ECO:0000256" key="4">
    <source>
        <dbReference type="PIRNR" id="PIRNR011789"/>
    </source>
</evidence>
<dbReference type="EMBL" id="JANAWD010000041">
    <property type="protein sequence ID" value="KAJ3489632.1"/>
    <property type="molecule type" value="Genomic_DNA"/>
</dbReference>
<comment type="function">
    <text evidence="4">Constitutes one of the two catalytic subunit of the tRNA-splicing endonuclease complex, a complex responsible for identification and cleavage of the splice sites in pre-tRNA. It cleaves pre-tRNA at the 5'- and 3'-splice sites to release the intron. The products are an intron and two tRNA half-molecules bearing 2',3'-cyclic phosphate and 5'-OH termini. There are no conserved sequences at the splice sites, but the intron is invariably located at the same site in the gene, placing the splice sites an invariant distance from the constant structural features of the tRNA body.</text>
</comment>
<gene>
    <name evidence="7" type="ORF">NLI96_g1980</name>
</gene>
<reference evidence="7" key="1">
    <citation type="submission" date="2022-07" db="EMBL/GenBank/DDBJ databases">
        <title>Genome Sequence of Physisporinus lineatus.</title>
        <authorList>
            <person name="Buettner E."/>
        </authorList>
    </citation>
    <scope>NUCLEOTIDE SEQUENCE</scope>
    <source>
        <strain evidence="7">VT162</strain>
    </source>
</reference>
<dbReference type="AlphaFoldDB" id="A0AAD5V9I9"/>
<comment type="caution">
    <text evidence="7">The sequence shown here is derived from an EMBL/GenBank/DDBJ whole genome shotgun (WGS) entry which is preliminary data.</text>
</comment>
<dbReference type="GO" id="GO:0003676">
    <property type="term" value="F:nucleic acid binding"/>
    <property type="evidence" value="ECO:0007669"/>
    <property type="project" value="InterPro"/>
</dbReference>
<dbReference type="SUPFAM" id="SSF53032">
    <property type="entry name" value="tRNA-intron endonuclease catalytic domain-like"/>
    <property type="match status" value="1"/>
</dbReference>
<dbReference type="PANTHER" id="PTHR21227:SF0">
    <property type="entry name" value="TRNA-SPLICING ENDONUCLEASE SUBUNIT SEN2"/>
    <property type="match status" value="1"/>
</dbReference>
<accession>A0AAD5V9I9</accession>
<proteinExistence type="inferred from homology"/>
<comment type="similarity">
    <text evidence="1 4">Belongs to the tRNA-intron endonuclease family.</text>
</comment>
<protein>
    <recommendedName>
        <fullName evidence="4">tRNA-splicing endonuclease subunit Sen2</fullName>
        <ecNumber evidence="4">4.6.1.16</ecNumber>
    </recommendedName>
</protein>
<feature type="region of interest" description="Disordered" evidence="5">
    <location>
        <begin position="173"/>
        <end position="203"/>
    </location>
</feature>
<evidence type="ECO:0000313" key="7">
    <source>
        <dbReference type="EMBL" id="KAJ3489632.1"/>
    </source>
</evidence>
<feature type="domain" description="tRNA intron endonuclease catalytic" evidence="6">
    <location>
        <begin position="281"/>
        <end position="323"/>
    </location>
</feature>
<dbReference type="Proteomes" id="UP001212997">
    <property type="component" value="Unassembled WGS sequence"/>
</dbReference>
<dbReference type="Gene3D" id="3.40.1350.10">
    <property type="match status" value="1"/>
</dbReference>
<keyword evidence="2 4" id="KW-0819">tRNA processing</keyword>
<name>A0AAD5V9I9_9APHY</name>
<feature type="compositionally biased region" description="Basic and acidic residues" evidence="5">
    <location>
        <begin position="176"/>
        <end position="188"/>
    </location>
</feature>
<evidence type="ECO:0000313" key="8">
    <source>
        <dbReference type="Proteomes" id="UP001212997"/>
    </source>
</evidence>
<dbReference type="InterPro" id="IPR006676">
    <property type="entry name" value="tRNA_splic"/>
</dbReference>
<dbReference type="Pfam" id="PF01974">
    <property type="entry name" value="tRNA_int_endo"/>
    <property type="match status" value="1"/>
</dbReference>
<sequence length="338" mass="38496">MASSKSNRRGGQNKGGARRNELNKLYANPLPLVFSQLESTESSWLSIRNPLRLLSISQHAVLNPHCIGVFDPATRSVWVTGPKDTMILWRRGFFGKGDLSRSEPSWFARQINAKHAAATNQITSEEIREKRRAERKQFKLDRARAMAQAAAEAEAAFEEGREAAVTVIPSGATWRPQEHLHEPDKPEEPSNEQNQPEEAEPDPVLEVEQEEELVNLEHLQLTLSEAFFLSWALDCLTVLDPTTSEPFSLQGVWETFRNAYSSSLLNPLEPDIALRRLDNPFLINYAVYHYYRSLGWVVKGGIKFCVDLLLYKRGPVFNHAEFVYLRFSLLHRLNLLTI</sequence>
<dbReference type="GO" id="GO:0000213">
    <property type="term" value="F:tRNA-intron lyase activity"/>
    <property type="evidence" value="ECO:0007669"/>
    <property type="project" value="UniProtKB-UniRule"/>
</dbReference>
<dbReference type="GO" id="GO:0000379">
    <property type="term" value="P:tRNA-type intron splice site recognition and cleavage"/>
    <property type="evidence" value="ECO:0007669"/>
    <property type="project" value="TreeGrafter"/>
</dbReference>
<dbReference type="PIRSF" id="PIRSF011789">
    <property type="entry name" value="tRNA_splic_SEN2"/>
    <property type="match status" value="1"/>
</dbReference>
<evidence type="ECO:0000256" key="2">
    <source>
        <dbReference type="ARBA" id="ARBA00022694"/>
    </source>
</evidence>
<keyword evidence="3 4" id="KW-0456">Lyase</keyword>
<dbReference type="InterPro" id="IPR016589">
    <property type="entry name" value="tRNA_splic_SEN2"/>
</dbReference>
<evidence type="ECO:0000259" key="6">
    <source>
        <dbReference type="Pfam" id="PF01974"/>
    </source>
</evidence>
<dbReference type="EC" id="4.6.1.16" evidence="4"/>
<organism evidence="7 8">
    <name type="scientific">Meripilus lineatus</name>
    <dbReference type="NCBI Taxonomy" id="2056292"/>
    <lineage>
        <taxon>Eukaryota</taxon>
        <taxon>Fungi</taxon>
        <taxon>Dikarya</taxon>
        <taxon>Basidiomycota</taxon>
        <taxon>Agaricomycotina</taxon>
        <taxon>Agaricomycetes</taxon>
        <taxon>Polyporales</taxon>
        <taxon>Meripilaceae</taxon>
        <taxon>Meripilus</taxon>
    </lineage>
</organism>
<dbReference type="InterPro" id="IPR011856">
    <property type="entry name" value="tRNA_endonuc-like_dom_sf"/>
</dbReference>
<evidence type="ECO:0000256" key="1">
    <source>
        <dbReference type="ARBA" id="ARBA00008078"/>
    </source>
</evidence>
<dbReference type="InterPro" id="IPR036167">
    <property type="entry name" value="tRNA_intron_Endo_cat-like_sf"/>
</dbReference>
<evidence type="ECO:0000256" key="3">
    <source>
        <dbReference type="ARBA" id="ARBA00023239"/>
    </source>
</evidence>
<feature type="region of interest" description="Disordered" evidence="5">
    <location>
        <begin position="1"/>
        <end position="20"/>
    </location>
</feature>